<dbReference type="FunFam" id="3.90.190.10:FF:000060">
    <property type="entry name" value="Phosphatidylglycerophosphatase and protein-tyrosine phosphatase 1"/>
    <property type="match status" value="1"/>
</dbReference>
<comment type="catalytic activity">
    <reaction evidence="13">
        <text>a 1-acyl-2-hexanoyl-sn-glycero-3-phospho-(1D-myo-inositol-5-phosphate) + H2O = a 1-acyl-2-hexanoyl-sn-glycero-3-phospho-(1D-myo-inositol) + phosphate</text>
        <dbReference type="Rhea" id="RHEA:42320"/>
        <dbReference type="ChEBI" id="CHEBI:15377"/>
        <dbReference type="ChEBI" id="CHEBI:43474"/>
        <dbReference type="ChEBI" id="CHEBI:78930"/>
        <dbReference type="ChEBI" id="CHEBI:78931"/>
    </reaction>
    <physiologicalReaction direction="left-to-right" evidence="13">
        <dbReference type="Rhea" id="RHEA:42321"/>
    </physiologicalReaction>
</comment>
<evidence type="ECO:0000256" key="6">
    <source>
        <dbReference type="ARBA" id="ARBA00023098"/>
    </source>
</evidence>
<evidence type="ECO:0000256" key="10">
    <source>
        <dbReference type="ARBA" id="ARBA00024192"/>
    </source>
</evidence>
<dbReference type="eggNOG" id="KOG1719">
    <property type="taxonomic scope" value="Eukaryota"/>
</dbReference>
<dbReference type="Pfam" id="PF22785">
    <property type="entry name" value="Tc-R-P"/>
    <property type="match status" value="1"/>
</dbReference>
<evidence type="ECO:0000256" key="11">
    <source>
        <dbReference type="ARBA" id="ARBA00024224"/>
    </source>
</evidence>
<keyword evidence="8" id="KW-0594">Phospholipid biosynthesis</keyword>
<evidence type="ECO:0000256" key="1">
    <source>
        <dbReference type="ARBA" id="ARBA00004370"/>
    </source>
</evidence>
<keyword evidence="9" id="KW-1208">Phospholipid metabolism</keyword>
<dbReference type="InterPro" id="IPR000387">
    <property type="entry name" value="Tyr_Pase_dom"/>
</dbReference>
<dbReference type="Proteomes" id="UP000001593">
    <property type="component" value="Unassembled WGS sequence"/>
</dbReference>
<dbReference type="GO" id="GO:0008962">
    <property type="term" value="F:phosphatidylglycerophosphatase activity"/>
    <property type="evidence" value="ECO:0000318"/>
    <property type="project" value="GO_Central"/>
</dbReference>
<evidence type="ECO:0000256" key="7">
    <source>
        <dbReference type="ARBA" id="ARBA00023136"/>
    </source>
</evidence>
<evidence type="ECO:0000256" key="12">
    <source>
        <dbReference type="ARBA" id="ARBA00050944"/>
    </source>
</evidence>
<dbReference type="STRING" id="45351.A7RTF4"/>
<dbReference type="PROSITE" id="PS50056">
    <property type="entry name" value="TYR_PHOSPHATASE_2"/>
    <property type="match status" value="1"/>
</dbReference>
<keyword evidence="6" id="KW-0443">Lipid metabolism</keyword>
<evidence type="ECO:0000256" key="4">
    <source>
        <dbReference type="ARBA" id="ARBA00022801"/>
    </source>
</evidence>
<evidence type="ECO:0000259" key="19">
    <source>
        <dbReference type="PROSITE" id="PS50056"/>
    </source>
</evidence>
<evidence type="ECO:0000256" key="15">
    <source>
        <dbReference type="ARBA" id="ARBA00052632"/>
    </source>
</evidence>
<evidence type="ECO:0000256" key="13">
    <source>
        <dbReference type="ARBA" id="ARBA00051818"/>
    </source>
</evidence>
<comment type="catalytic activity">
    <reaction evidence="15">
        <text>1,2-di-(9Z-octadecenoyl)-sn-glycero-3-phospho-(1'-sn-glycerol-3'-phosphate) + H2O = 1,2-di-(9Z-octadecenoyl)-sn-glycero-3-phospho-(1'-sn-glycerol) + phosphate</text>
        <dbReference type="Rhea" id="RHEA:42304"/>
        <dbReference type="ChEBI" id="CHEBI:15377"/>
        <dbReference type="ChEBI" id="CHEBI:43474"/>
        <dbReference type="ChEBI" id="CHEBI:75163"/>
        <dbReference type="ChEBI" id="CHEBI:78907"/>
    </reaction>
    <physiologicalReaction direction="left-to-right" evidence="15">
        <dbReference type="Rhea" id="RHEA:42305"/>
    </physiologicalReaction>
</comment>
<organism evidence="20 21">
    <name type="scientific">Nematostella vectensis</name>
    <name type="common">Starlet sea anemone</name>
    <dbReference type="NCBI Taxonomy" id="45351"/>
    <lineage>
        <taxon>Eukaryota</taxon>
        <taxon>Metazoa</taxon>
        <taxon>Cnidaria</taxon>
        <taxon>Anthozoa</taxon>
        <taxon>Hexacorallia</taxon>
        <taxon>Actiniaria</taxon>
        <taxon>Edwardsiidae</taxon>
        <taxon>Nematostella</taxon>
    </lineage>
</organism>
<dbReference type="PANTHER" id="PTHR46712">
    <property type="entry name" value="PHOSPHATIDYLGLYCEROPHOSPHATASE AND PROTEIN-TYROSINE PHOSPHATASE 1"/>
    <property type="match status" value="1"/>
</dbReference>
<dbReference type="InterPro" id="IPR044596">
    <property type="entry name" value="PTPMT1-like"/>
</dbReference>
<dbReference type="CDD" id="cd14524">
    <property type="entry name" value="PTPMT1"/>
    <property type="match status" value="1"/>
</dbReference>
<gene>
    <name evidence="20" type="ORF">NEMVEDRAFT_v1g92927</name>
</gene>
<evidence type="ECO:0000256" key="14">
    <source>
        <dbReference type="ARBA" id="ARBA00052505"/>
    </source>
</evidence>
<dbReference type="PANTHER" id="PTHR46712:SF1">
    <property type="entry name" value="PHOSPHATIDYLGLYCEROPHOSPHATASE AND PROTEIN-TYROSINE PHOSPHATASE 1"/>
    <property type="match status" value="1"/>
</dbReference>
<evidence type="ECO:0000259" key="18">
    <source>
        <dbReference type="PROSITE" id="PS50054"/>
    </source>
</evidence>
<dbReference type="InterPro" id="IPR020422">
    <property type="entry name" value="TYR_PHOSPHATASE_DUAL_dom"/>
</dbReference>
<dbReference type="SUPFAM" id="SSF52799">
    <property type="entry name" value="(Phosphotyrosine protein) phosphatases II"/>
    <property type="match status" value="1"/>
</dbReference>
<dbReference type="InterPro" id="IPR042165">
    <property type="entry name" value="PTPMT1"/>
</dbReference>
<keyword evidence="21" id="KW-1185">Reference proteome</keyword>
<dbReference type="KEGG" id="nve:5517297"/>
<accession>A7RTF4</accession>
<evidence type="ECO:0000256" key="3">
    <source>
        <dbReference type="ARBA" id="ARBA00022516"/>
    </source>
</evidence>
<comment type="catalytic activity">
    <reaction evidence="12">
        <text>a 1,2-diacyl-sn-glycero-3-phospho-(1'-sn-glycero-3'-phosphate) + H2O = a 1,2-diacyl-sn-glycero-3-phospho-(1'-sn-glycerol) + phosphate</text>
        <dbReference type="Rhea" id="RHEA:33751"/>
        <dbReference type="ChEBI" id="CHEBI:15377"/>
        <dbReference type="ChEBI" id="CHEBI:43474"/>
        <dbReference type="ChEBI" id="CHEBI:60110"/>
        <dbReference type="ChEBI" id="CHEBI:64716"/>
        <dbReference type="EC" id="3.1.3.27"/>
    </reaction>
    <physiologicalReaction direction="left-to-right" evidence="12">
        <dbReference type="Rhea" id="RHEA:33752"/>
    </physiologicalReaction>
</comment>
<evidence type="ECO:0000256" key="17">
    <source>
        <dbReference type="ARBA" id="ARBA00069309"/>
    </source>
</evidence>
<keyword evidence="4" id="KW-0378">Hydrolase</keyword>
<dbReference type="GO" id="GO:0016020">
    <property type="term" value="C:membrane"/>
    <property type="evidence" value="ECO:0007669"/>
    <property type="project" value="UniProtKB-SubCell"/>
</dbReference>
<evidence type="ECO:0000256" key="16">
    <source>
        <dbReference type="ARBA" id="ARBA00052780"/>
    </source>
</evidence>
<keyword evidence="5" id="KW-0904">Protein phosphatase</keyword>
<dbReference type="OMA" id="RTSERNW"/>
<feature type="domain" description="Tyrosine-protein phosphatase" evidence="18">
    <location>
        <begin position="40"/>
        <end position="153"/>
    </location>
</feature>
<comment type="subcellular location">
    <subcellularLocation>
        <location evidence="1">Membrane</location>
    </subcellularLocation>
</comment>
<feature type="non-terminal residue" evidence="20">
    <location>
        <position position="153"/>
    </location>
</feature>
<dbReference type="InterPro" id="IPR029021">
    <property type="entry name" value="Prot-tyrosine_phosphatase-like"/>
</dbReference>
<dbReference type="EMBL" id="DS469537">
    <property type="protein sequence ID" value="EDO45204.1"/>
    <property type="molecule type" value="Genomic_DNA"/>
</dbReference>
<evidence type="ECO:0000313" key="20">
    <source>
        <dbReference type="EMBL" id="EDO45204.1"/>
    </source>
</evidence>
<feature type="domain" description="Tyrosine specific protein phosphatases" evidence="19">
    <location>
        <begin position="112"/>
        <end position="153"/>
    </location>
</feature>
<keyword evidence="7" id="KW-0472">Membrane</keyword>
<evidence type="ECO:0000256" key="8">
    <source>
        <dbReference type="ARBA" id="ARBA00023209"/>
    </source>
</evidence>
<dbReference type="GO" id="GO:0004721">
    <property type="term" value="F:phosphoprotein phosphatase activity"/>
    <property type="evidence" value="ECO:0007669"/>
    <property type="project" value="UniProtKB-KW"/>
</dbReference>
<dbReference type="GO" id="GO:0005737">
    <property type="term" value="C:cytoplasm"/>
    <property type="evidence" value="ECO:0007669"/>
    <property type="project" value="UniProtKB-ARBA"/>
</dbReference>
<evidence type="ECO:0000256" key="5">
    <source>
        <dbReference type="ARBA" id="ARBA00022912"/>
    </source>
</evidence>
<dbReference type="PROSITE" id="PS50054">
    <property type="entry name" value="TYR_PHOSPHATASE_DUAL"/>
    <property type="match status" value="1"/>
</dbReference>
<evidence type="ECO:0000256" key="9">
    <source>
        <dbReference type="ARBA" id="ARBA00023264"/>
    </source>
</evidence>
<dbReference type="GO" id="GO:0008654">
    <property type="term" value="P:phospholipid biosynthetic process"/>
    <property type="evidence" value="ECO:0007669"/>
    <property type="project" value="UniProtKB-KW"/>
</dbReference>
<reference evidence="20 21" key="1">
    <citation type="journal article" date="2007" name="Science">
        <title>Sea anemone genome reveals ancestral eumetazoan gene repertoire and genomic organization.</title>
        <authorList>
            <person name="Putnam N.H."/>
            <person name="Srivastava M."/>
            <person name="Hellsten U."/>
            <person name="Dirks B."/>
            <person name="Chapman J."/>
            <person name="Salamov A."/>
            <person name="Terry A."/>
            <person name="Shapiro H."/>
            <person name="Lindquist E."/>
            <person name="Kapitonov V.V."/>
            <person name="Jurka J."/>
            <person name="Genikhovich G."/>
            <person name="Grigoriev I.V."/>
            <person name="Lucas S.M."/>
            <person name="Steele R.E."/>
            <person name="Finnerty J.R."/>
            <person name="Technau U."/>
            <person name="Martindale M.Q."/>
            <person name="Rokhsar D.S."/>
        </authorList>
    </citation>
    <scope>NUCLEOTIDE SEQUENCE [LARGE SCALE GENOMIC DNA]</scope>
    <source>
        <strain evidence="21">CH2 X CH6</strain>
    </source>
</reference>
<dbReference type="HOGENOM" id="CLU_047330_0_1_1"/>
<name>A7RTF4_NEMVE</name>
<dbReference type="PROSITE" id="PS00383">
    <property type="entry name" value="TYR_PHOSPHATASE_1"/>
    <property type="match status" value="1"/>
</dbReference>
<comment type="catalytic activity">
    <reaction evidence="16">
        <text>1,2-dioctanoyl-sn-glycero-3-phospho-(1D-myo-inositol-5-phosphate) + H2O = 1,2-dioctanoyl-sn-glycero-3-phospho-(1D-myo-inositol) + phosphate</text>
        <dbReference type="Rhea" id="RHEA:42308"/>
        <dbReference type="ChEBI" id="CHEBI:15377"/>
        <dbReference type="ChEBI" id="CHEBI:43474"/>
        <dbReference type="ChEBI" id="CHEBI:65221"/>
        <dbReference type="ChEBI" id="CHEBI:78911"/>
    </reaction>
    <physiologicalReaction direction="left-to-right" evidence="16">
        <dbReference type="Rhea" id="RHEA:42309"/>
    </physiologicalReaction>
</comment>
<keyword evidence="3" id="KW-0444">Lipid biosynthesis</keyword>
<comment type="catalytic activity">
    <reaction evidence="14">
        <text>1,2-dibutyryl-sn-glycero-3-phospho-(1D-myo-inositol-5-phosphate) + H2O = 1,2-dibutyryl-sn-glycero-3-phospho-(1D-myo-inositol) + phosphate</text>
        <dbReference type="Rhea" id="RHEA:42584"/>
        <dbReference type="ChEBI" id="CHEBI:15377"/>
        <dbReference type="ChEBI" id="CHEBI:43474"/>
        <dbReference type="ChEBI" id="CHEBI:82605"/>
        <dbReference type="ChEBI" id="CHEBI:82606"/>
    </reaction>
    <physiologicalReaction direction="left-to-right" evidence="14">
        <dbReference type="Rhea" id="RHEA:42585"/>
    </physiologicalReaction>
</comment>
<evidence type="ECO:0000313" key="21">
    <source>
        <dbReference type="Proteomes" id="UP000001593"/>
    </source>
</evidence>
<comment type="pathway">
    <text evidence="2">Lipid metabolism.</text>
</comment>
<dbReference type="InterPro" id="IPR016130">
    <property type="entry name" value="Tyr_Pase_AS"/>
</dbReference>
<proteinExistence type="predicted"/>
<dbReference type="Gene3D" id="3.90.190.10">
    <property type="entry name" value="Protein tyrosine phosphatase superfamily"/>
    <property type="match status" value="1"/>
</dbReference>
<dbReference type="EC" id="3.1.3.27" evidence="11"/>
<dbReference type="InParanoid" id="A7RTF4"/>
<evidence type="ECO:0000256" key="2">
    <source>
        <dbReference type="ARBA" id="ARBA00005189"/>
    </source>
</evidence>
<protein>
    <recommendedName>
        <fullName evidence="17">Phosphatidylglycerophosphatase and protein-tyrosine phosphatase 1</fullName>
        <ecNumber evidence="11">3.1.3.27</ecNumber>
    </recommendedName>
</protein>
<dbReference type="PhylomeDB" id="A7RTF4"/>
<comment type="pathway">
    <text evidence="10">Phospholipid metabolism; phosphatidylglycerol biosynthesis; phosphatidylglycerol from CDP-diacylglycerol: step 2/2.</text>
</comment>
<dbReference type="GO" id="GO:0004439">
    <property type="term" value="F:phosphatidylinositol-4,5-bisphosphate 5-phosphatase activity"/>
    <property type="evidence" value="ECO:0000318"/>
    <property type="project" value="GO_Central"/>
</dbReference>
<sequence length="153" mass="17140">MNGFLSRVGEVALSSSVGARVLFYPTLLWNVVMEGGSRRWYDRIDSTVILGALPFKSLTQKLVEEENVRAVVTLNEEFETKHFCNTSEEWSEWGVKQLRLATVDFGNAPSLDNLSEGVKFIEEIRSKGDSVYVHCKAGRGRSATLVACYLMKV</sequence>
<dbReference type="AlphaFoldDB" id="A7RTF4"/>
<dbReference type="OrthoDB" id="273181at2759"/>